<protein>
    <submittedName>
        <fullName evidence="2">Uncharacterized protein</fullName>
    </submittedName>
</protein>
<evidence type="ECO:0000313" key="1">
    <source>
        <dbReference type="Proteomes" id="UP000887580"/>
    </source>
</evidence>
<reference evidence="2" key="1">
    <citation type="submission" date="2022-11" db="UniProtKB">
        <authorList>
            <consortium name="WormBaseParasite"/>
        </authorList>
    </citation>
    <scope>IDENTIFICATION</scope>
</reference>
<accession>A0AC35FJ78</accession>
<dbReference type="Proteomes" id="UP000887580">
    <property type="component" value="Unplaced"/>
</dbReference>
<proteinExistence type="predicted"/>
<sequence length="222" mass="26732">MNFLSMEIKCFNSFKKEKDENLGKCSIFQMCLSLAVETKNMFLLKHLIHKPDDFEDGKKKEIFQNELKIAIKTKFFDGVEYLLNLDEKQTFFRSEFNAIENHENDETPFKLLIEHMPDIANGVLDTLFLHLDKFRYNELNIFNDMCNYGIKYENPPNHNTEEGETRKNEEENLTITENHPINLMIKFERYEMLRHDLIDFYVDAKWNRFARLYHYFGKFNSH</sequence>
<evidence type="ECO:0000313" key="2">
    <source>
        <dbReference type="WBParaSite" id="PS1159_v2.g18082.t1"/>
    </source>
</evidence>
<name>A0AC35FJ78_9BILA</name>
<organism evidence="1 2">
    <name type="scientific">Panagrolaimus sp. PS1159</name>
    <dbReference type="NCBI Taxonomy" id="55785"/>
    <lineage>
        <taxon>Eukaryota</taxon>
        <taxon>Metazoa</taxon>
        <taxon>Ecdysozoa</taxon>
        <taxon>Nematoda</taxon>
        <taxon>Chromadorea</taxon>
        <taxon>Rhabditida</taxon>
        <taxon>Tylenchina</taxon>
        <taxon>Panagrolaimomorpha</taxon>
        <taxon>Panagrolaimoidea</taxon>
        <taxon>Panagrolaimidae</taxon>
        <taxon>Panagrolaimus</taxon>
    </lineage>
</organism>
<dbReference type="WBParaSite" id="PS1159_v2.g18082.t1">
    <property type="protein sequence ID" value="PS1159_v2.g18082.t1"/>
    <property type="gene ID" value="PS1159_v2.g18082"/>
</dbReference>